<gene>
    <name evidence="3" type="ORF">BD935_00340</name>
</gene>
<dbReference type="SUPFAM" id="SSF55347">
    <property type="entry name" value="Glyceraldehyde-3-phosphate dehydrogenase-like, C-terminal domain"/>
    <property type="match status" value="1"/>
</dbReference>
<dbReference type="GO" id="GO:0006021">
    <property type="term" value="P:inositol biosynthetic process"/>
    <property type="evidence" value="ECO:0007669"/>
    <property type="project" value="InterPro"/>
</dbReference>
<organism evidence="3 4">
    <name type="scientific">Marine Group III euryarchaeote CG-Epi1</name>
    <dbReference type="NCBI Taxonomy" id="1888995"/>
    <lineage>
        <taxon>Archaea</taxon>
        <taxon>Methanobacteriati</taxon>
        <taxon>Thermoplasmatota</taxon>
        <taxon>Thermoplasmata</taxon>
        <taxon>Candidatus Thermoprofundales</taxon>
    </lineage>
</organism>
<evidence type="ECO:0000259" key="2">
    <source>
        <dbReference type="Pfam" id="PF01658"/>
    </source>
</evidence>
<accession>A0A1J5TM41</accession>
<feature type="domain" description="Myo-inositol-1-phosphate synthase GAPDH-like" evidence="2">
    <location>
        <begin position="251"/>
        <end position="363"/>
    </location>
</feature>
<dbReference type="Pfam" id="PF01658">
    <property type="entry name" value="Inos-1-P_synth"/>
    <property type="match status" value="1"/>
</dbReference>
<dbReference type="SUPFAM" id="SSF51735">
    <property type="entry name" value="NAD(P)-binding Rossmann-fold domains"/>
    <property type="match status" value="1"/>
</dbReference>
<evidence type="ECO:0000313" key="3">
    <source>
        <dbReference type="EMBL" id="OIR21219.1"/>
    </source>
</evidence>
<dbReference type="GO" id="GO:0004512">
    <property type="term" value="F:inositol-3-phosphate synthase activity"/>
    <property type="evidence" value="ECO:0007669"/>
    <property type="project" value="InterPro"/>
</dbReference>
<comment type="caution">
    <text evidence="3">The sequence shown here is derived from an EMBL/GenBank/DDBJ whole genome shotgun (WGS) entry which is preliminary data.</text>
</comment>
<dbReference type="Gene3D" id="3.40.50.720">
    <property type="entry name" value="NAD(P)-binding Rossmann-like Domain"/>
    <property type="match status" value="1"/>
</dbReference>
<dbReference type="InterPro" id="IPR013021">
    <property type="entry name" value="Myo-inos-1-P_Synthase_GAPDH"/>
</dbReference>
<dbReference type="Proteomes" id="UP000183080">
    <property type="component" value="Unassembled WGS sequence"/>
</dbReference>
<comment type="similarity">
    <text evidence="1">Belongs to the myo-inositol 1-phosphate synthase family.</text>
</comment>
<sequence length="443" mass="49811">MSIESPTSIKKAEGKLGVLMPGLGAVSTTFIAGTLAVRSGLSTPIGSLTQMGSIRLGKRNEKREVPIKDFAPLSTLDDLVFGGWDIFEDNCYEAAINAGVLEKELLDSIKEELEKIKPMKAVFDKNFVKKLDGEYVKSETNHRDRIKALRKDINSFRKENDLERVVMVWCGSTETYQDPSDKIYSNLSEFEKALDSNDKSIAPSILYAYSAIKEGVPYANGAPNLSVDFPAMFELSVKEGVPIAGKDFKTGQTLMKTILAPGFKAREIGIDGWFSTNILGNRDGEVLDDPESFKTKEVSKLGVLEQILEPEKNPELYGDLYHKVRINYYPPRGDNKEGWDNIDIKGWLGYPMQIKVDFLCRDSILAAPIVLDLALFLDFAKRSGLHGIQEWLSFYFKSPMCKPDLYPIHDLFSQKVKLENTLRHLMGETIITHLGLDYYYDED</sequence>
<proteinExistence type="inferred from homology"/>
<dbReference type="Gene3D" id="3.30.360.10">
    <property type="entry name" value="Dihydrodipicolinate Reductase, domain 2"/>
    <property type="match status" value="1"/>
</dbReference>
<dbReference type="AlphaFoldDB" id="A0A1J5TM41"/>
<protein>
    <submittedName>
        <fullName evidence="3">Inositol-3-phosphate synthase</fullName>
    </submittedName>
</protein>
<reference evidence="3 4" key="1">
    <citation type="submission" date="2016-08" db="EMBL/GenBank/DDBJ databases">
        <title>New Insights into Marine Group III Euryarchaeota, from dark to light.</title>
        <authorList>
            <person name="Haro-Moreno J.M."/>
            <person name="Rodriguez-Valera F."/>
            <person name="Lopez-Garcia P."/>
            <person name="Moreira D."/>
            <person name="Martin-Cuadrado A.B."/>
        </authorList>
    </citation>
    <scope>NUCLEOTIDE SEQUENCE [LARGE SCALE GENOMIC DNA]</scope>
    <source>
        <strain evidence="3">CG-Epi1</strain>
    </source>
</reference>
<dbReference type="Pfam" id="PF07994">
    <property type="entry name" value="NAD_binding_5"/>
    <property type="match status" value="1"/>
</dbReference>
<dbReference type="STRING" id="1888995.BD935_00340"/>
<evidence type="ECO:0000313" key="4">
    <source>
        <dbReference type="Proteomes" id="UP000183080"/>
    </source>
</evidence>
<dbReference type="PIRSF" id="PIRSF015578">
    <property type="entry name" value="Myoinos-ppht_syn"/>
    <property type="match status" value="1"/>
</dbReference>
<dbReference type="PANTHER" id="PTHR11510">
    <property type="entry name" value="MYO-INOSITOL-1 PHOSPHATE SYNTHASE"/>
    <property type="match status" value="1"/>
</dbReference>
<dbReference type="EMBL" id="MIZA01000001">
    <property type="protein sequence ID" value="OIR21219.1"/>
    <property type="molecule type" value="Genomic_DNA"/>
</dbReference>
<dbReference type="InterPro" id="IPR036291">
    <property type="entry name" value="NAD(P)-bd_dom_sf"/>
</dbReference>
<evidence type="ECO:0000256" key="1">
    <source>
        <dbReference type="ARBA" id="ARBA00010813"/>
    </source>
</evidence>
<dbReference type="GO" id="GO:0008654">
    <property type="term" value="P:phospholipid biosynthetic process"/>
    <property type="evidence" value="ECO:0007669"/>
    <property type="project" value="InterPro"/>
</dbReference>
<name>A0A1J5TM41_9ARCH</name>
<dbReference type="InterPro" id="IPR002587">
    <property type="entry name" value="Myo-inos-1-P_Synthase"/>
</dbReference>